<dbReference type="PANTHER" id="PTHR43384">
    <property type="entry name" value="SEPTUM SITE-DETERMINING PROTEIN MIND HOMOLOG, CHLOROPLASTIC-RELATED"/>
    <property type="match status" value="1"/>
</dbReference>
<evidence type="ECO:0000256" key="3">
    <source>
        <dbReference type="SAM" id="MobiDB-lite"/>
    </source>
</evidence>
<dbReference type="GO" id="GO:0009898">
    <property type="term" value="C:cytoplasmic side of plasma membrane"/>
    <property type="evidence" value="ECO:0007669"/>
    <property type="project" value="TreeGrafter"/>
</dbReference>
<evidence type="ECO:0000259" key="4">
    <source>
        <dbReference type="Pfam" id="PF01656"/>
    </source>
</evidence>
<evidence type="ECO:0000313" key="5">
    <source>
        <dbReference type="EMBL" id="ELY67732.1"/>
    </source>
</evidence>
<organism evidence="5 6">
    <name type="scientific">Natrinema versiforme JCM 10478</name>
    <dbReference type="NCBI Taxonomy" id="1227496"/>
    <lineage>
        <taxon>Archaea</taxon>
        <taxon>Methanobacteriati</taxon>
        <taxon>Methanobacteriota</taxon>
        <taxon>Stenosarchaea group</taxon>
        <taxon>Halobacteria</taxon>
        <taxon>Halobacteriales</taxon>
        <taxon>Natrialbaceae</taxon>
        <taxon>Natrinema</taxon>
    </lineage>
</organism>
<evidence type="ECO:0000313" key="6">
    <source>
        <dbReference type="Proteomes" id="UP000011632"/>
    </source>
</evidence>
<dbReference type="GO" id="GO:0005524">
    <property type="term" value="F:ATP binding"/>
    <property type="evidence" value="ECO:0007669"/>
    <property type="project" value="UniProtKB-KW"/>
</dbReference>
<dbReference type="PATRIC" id="fig|1227496.3.peg.1860"/>
<feature type="region of interest" description="Disordered" evidence="3">
    <location>
        <begin position="1"/>
        <end position="28"/>
    </location>
</feature>
<evidence type="ECO:0000256" key="2">
    <source>
        <dbReference type="ARBA" id="ARBA00022840"/>
    </source>
</evidence>
<dbReference type="Pfam" id="PF01656">
    <property type="entry name" value="CbiA"/>
    <property type="match status" value="1"/>
</dbReference>
<keyword evidence="6" id="KW-1185">Reference proteome</keyword>
<keyword evidence="2" id="KW-0067">ATP-binding</keyword>
<feature type="compositionally biased region" description="Polar residues" evidence="3">
    <location>
        <begin position="1"/>
        <end position="16"/>
    </location>
</feature>
<dbReference type="InterPro" id="IPR055549">
    <property type="entry name" value="DUF7125"/>
</dbReference>
<dbReference type="SUPFAM" id="SSF52540">
    <property type="entry name" value="P-loop containing nucleoside triphosphate hydrolases"/>
    <property type="match status" value="2"/>
</dbReference>
<dbReference type="InterPro" id="IPR050625">
    <property type="entry name" value="ParA/MinD_ATPase"/>
</dbReference>
<dbReference type="PANTHER" id="PTHR43384:SF6">
    <property type="entry name" value="SEPTUM SITE-DETERMINING PROTEIN MIND HOMOLOG, CHLOROPLASTIC"/>
    <property type="match status" value="1"/>
</dbReference>
<proteinExistence type="predicted"/>
<dbReference type="Pfam" id="PF23442">
    <property type="entry name" value="DUF7125"/>
    <property type="match status" value="1"/>
</dbReference>
<keyword evidence="1" id="KW-0547">Nucleotide-binding</keyword>
<name>L9Y1Y0_9EURY</name>
<dbReference type="Proteomes" id="UP000011632">
    <property type="component" value="Unassembled WGS sequence"/>
</dbReference>
<dbReference type="InterPro" id="IPR002586">
    <property type="entry name" value="CobQ/CobB/MinD/ParA_Nub-bd_dom"/>
</dbReference>
<protein>
    <submittedName>
        <fullName evidence="5">Chromosome partitioning ATPase</fullName>
    </submittedName>
</protein>
<dbReference type="InterPro" id="IPR027417">
    <property type="entry name" value="P-loop_NTPase"/>
</dbReference>
<dbReference type="AlphaFoldDB" id="L9Y1Y0"/>
<dbReference type="GO" id="GO:0016887">
    <property type="term" value="F:ATP hydrolysis activity"/>
    <property type="evidence" value="ECO:0007669"/>
    <property type="project" value="TreeGrafter"/>
</dbReference>
<feature type="domain" description="CobQ/CobB/MinD/ParA nucleotide binding" evidence="4">
    <location>
        <begin position="46"/>
        <end position="229"/>
    </location>
</feature>
<evidence type="ECO:0000256" key="1">
    <source>
        <dbReference type="ARBA" id="ARBA00022741"/>
    </source>
</evidence>
<dbReference type="GO" id="GO:0051782">
    <property type="term" value="P:negative regulation of cell division"/>
    <property type="evidence" value="ECO:0007669"/>
    <property type="project" value="TreeGrafter"/>
</dbReference>
<sequence>MAKTSAVTRSIENPPSANHALTDEGEGYDRARTEVQKGCRATVGMIAIAGAKGGCGKTVTTIGLAEAFGRRGTAAVAVDADRQLPNVHVAGGVDREPTLAALESGTNIDSVVQSSPRVSNVGLLSAPEPSTQVDFEAAFELLETDGVQTFVDCPSGAGPDVVEPLSAADGVIVVTTDGERSCSAAETTIKLARRLEVPVLGTVLNRCDSVPEAVESWTDVPVLGQIPDESSPLTDEETRAAYDDLAQALERRAPPDRTPVEYDDDLLPTGIDELDRRLGGGLAPGSLVAVVADPASQSEQLLYEATAVRGTLYLSTERSVANVERALEAAATTTGTPTVRRLDGDTRPSAATDLIEKLPAASTLVVDPVNALESGDRDAYVTFLDDLKEQLVATESIGLLHCLDEPAAPDHRTTTMHAVDAVLEMETITPEADSRLEHRLTIPKCRAGGRSMEPIELEFGAPSSQVESAGKDG</sequence>
<accession>L9Y1Y0</accession>
<gene>
    <name evidence="5" type="ORF">C489_09236</name>
</gene>
<comment type="caution">
    <text evidence="5">The sequence shown here is derived from an EMBL/GenBank/DDBJ whole genome shotgun (WGS) entry which is preliminary data.</text>
</comment>
<reference evidence="5 6" key="1">
    <citation type="journal article" date="2014" name="PLoS Genet.">
        <title>Phylogenetically driven sequencing of extremely halophilic archaea reveals strategies for static and dynamic osmo-response.</title>
        <authorList>
            <person name="Becker E.A."/>
            <person name="Seitzer P.M."/>
            <person name="Tritt A."/>
            <person name="Larsen D."/>
            <person name="Krusor M."/>
            <person name="Yao A.I."/>
            <person name="Wu D."/>
            <person name="Madern D."/>
            <person name="Eisen J.A."/>
            <person name="Darling A.E."/>
            <person name="Facciotti M.T."/>
        </authorList>
    </citation>
    <scope>NUCLEOTIDE SEQUENCE [LARGE SCALE GENOMIC DNA]</scope>
    <source>
        <strain evidence="5 6">JCM 10478</strain>
    </source>
</reference>
<dbReference type="GO" id="GO:0005829">
    <property type="term" value="C:cytosol"/>
    <property type="evidence" value="ECO:0007669"/>
    <property type="project" value="TreeGrafter"/>
</dbReference>
<dbReference type="Gene3D" id="3.40.50.300">
    <property type="entry name" value="P-loop containing nucleotide triphosphate hydrolases"/>
    <property type="match status" value="2"/>
</dbReference>
<dbReference type="EMBL" id="AOID01000027">
    <property type="protein sequence ID" value="ELY67732.1"/>
    <property type="molecule type" value="Genomic_DNA"/>
</dbReference>